<sequence>MNAFKYQGVNSQGKRVTGEVIAHHIDEAERRVAGMDITIISIIPASFRKKESEALTERDARARKSGKVRDADVCLVLRDLSVMAETGVPFVEALDAVIGSAKNSTTRGALHRVKSEIVGGKSLSAAMKSAPEMFPSVVCEMVAVAEEGGRLDRALKGSAAYLARSADLKRRIANAMLYPAVLTFIAFAAIVVLVLFVLPRFGSIFESMGSEVPKLTLWLLSVGNAGRENPIPLVVGTLATIAGIVALVRIPATRFALTRFAERLPLLGEVSRKLALSRAFQSIATLTAGNVALMSALEHSARVAGNGTISKALKEVRDSVEHGKSLSESLAAARVFPSMLTQVVTVGERTGRLPALLATTAEHLEEEVDGKIKSLVSIVEPVMIVLMGGIIGFITISIIGPIYSVVQNVK</sequence>
<accession>A0A809S645</accession>
<evidence type="ECO:0000313" key="13">
    <source>
        <dbReference type="Proteomes" id="UP000662873"/>
    </source>
</evidence>
<evidence type="ECO:0000259" key="11">
    <source>
        <dbReference type="Pfam" id="PF00482"/>
    </source>
</evidence>
<evidence type="ECO:0000256" key="6">
    <source>
        <dbReference type="ARBA" id="ARBA00022692"/>
    </source>
</evidence>
<dbReference type="PANTHER" id="PTHR30012:SF0">
    <property type="entry name" value="TYPE II SECRETION SYSTEM PROTEIN F-RELATED"/>
    <property type="match status" value="1"/>
</dbReference>
<feature type="transmembrane region" description="Helical" evidence="10">
    <location>
        <begin position="177"/>
        <end position="198"/>
    </location>
</feature>
<keyword evidence="7 10" id="KW-1133">Transmembrane helix</keyword>
<evidence type="ECO:0000256" key="7">
    <source>
        <dbReference type="ARBA" id="ARBA00022989"/>
    </source>
</evidence>
<feature type="transmembrane region" description="Helical" evidence="10">
    <location>
        <begin position="382"/>
        <end position="406"/>
    </location>
</feature>
<dbReference type="InterPro" id="IPR018076">
    <property type="entry name" value="T2SS_GspF_dom"/>
</dbReference>
<dbReference type="PROSITE" id="PS00874">
    <property type="entry name" value="T2SP_F"/>
    <property type="match status" value="1"/>
</dbReference>
<dbReference type="InterPro" id="IPR042094">
    <property type="entry name" value="T2SS_GspF_sf"/>
</dbReference>
<evidence type="ECO:0000256" key="5">
    <source>
        <dbReference type="ARBA" id="ARBA00022519"/>
    </source>
</evidence>
<feature type="domain" description="Type II secretion system protein GspF" evidence="11">
    <location>
        <begin position="281"/>
        <end position="401"/>
    </location>
</feature>
<keyword evidence="8 10" id="KW-0472">Membrane</keyword>
<dbReference type="Proteomes" id="UP000662873">
    <property type="component" value="Chromosome"/>
</dbReference>
<dbReference type="FunFam" id="1.20.81.30:FF:000001">
    <property type="entry name" value="Type II secretion system protein F"/>
    <property type="match status" value="1"/>
</dbReference>
<organism evidence="12 13">
    <name type="scientific">Candidatus Nitrosymbiomonas proteolyticus</name>
    <dbReference type="NCBI Taxonomy" id="2608984"/>
    <lineage>
        <taxon>Bacteria</taxon>
        <taxon>Bacillati</taxon>
        <taxon>Armatimonadota</taxon>
        <taxon>Armatimonadota incertae sedis</taxon>
        <taxon>Candidatus Nitrosymbiomonas</taxon>
    </lineage>
</organism>
<dbReference type="Gene3D" id="1.20.81.30">
    <property type="entry name" value="Type II secretion system (T2SS), domain F"/>
    <property type="match status" value="2"/>
</dbReference>
<dbReference type="InterPro" id="IPR003004">
    <property type="entry name" value="GspF/PilC"/>
</dbReference>
<gene>
    <name evidence="12" type="ORF">NPRO_22520</name>
</gene>
<keyword evidence="4" id="KW-1003">Cell membrane</keyword>
<comment type="subcellular location">
    <subcellularLocation>
        <location evidence="1">Cell inner membrane</location>
        <topology evidence="1">Multi-pass membrane protein</topology>
    </subcellularLocation>
    <subcellularLocation>
        <location evidence="9">Cell membrane</location>
        <topology evidence="9">Multi-pass membrane protein</topology>
    </subcellularLocation>
</comment>
<proteinExistence type="inferred from homology"/>
<dbReference type="Pfam" id="PF00482">
    <property type="entry name" value="T2SSF"/>
    <property type="match status" value="2"/>
</dbReference>
<keyword evidence="3 9" id="KW-0813">Transport</keyword>
<evidence type="ECO:0000256" key="1">
    <source>
        <dbReference type="ARBA" id="ARBA00004429"/>
    </source>
</evidence>
<evidence type="ECO:0000256" key="4">
    <source>
        <dbReference type="ARBA" id="ARBA00022475"/>
    </source>
</evidence>
<evidence type="ECO:0000313" key="12">
    <source>
        <dbReference type="EMBL" id="BBO24657.1"/>
    </source>
</evidence>
<keyword evidence="5" id="KW-0997">Cell inner membrane</keyword>
<name>A0A809S645_9BACT</name>
<evidence type="ECO:0000256" key="8">
    <source>
        <dbReference type="ARBA" id="ARBA00023136"/>
    </source>
</evidence>
<dbReference type="InterPro" id="IPR001992">
    <property type="entry name" value="T2SS_GspF/T4SS_PilC_CS"/>
</dbReference>
<evidence type="ECO:0000256" key="2">
    <source>
        <dbReference type="ARBA" id="ARBA00005745"/>
    </source>
</evidence>
<dbReference type="GO" id="GO:0009306">
    <property type="term" value="P:protein secretion"/>
    <property type="evidence" value="ECO:0007669"/>
    <property type="project" value="InterPro"/>
</dbReference>
<evidence type="ECO:0000256" key="9">
    <source>
        <dbReference type="RuleBase" id="RU003923"/>
    </source>
</evidence>
<feature type="domain" description="Type II secretion system protein GspF" evidence="11">
    <location>
        <begin position="77"/>
        <end position="199"/>
    </location>
</feature>
<reference evidence="12" key="1">
    <citation type="journal article" name="DNA Res.">
        <title>The physiological potential of anammox bacteria as revealed by their core genome structure.</title>
        <authorList>
            <person name="Okubo T."/>
            <person name="Toyoda A."/>
            <person name="Fukuhara K."/>
            <person name="Uchiyama I."/>
            <person name="Harigaya Y."/>
            <person name="Kuroiwa M."/>
            <person name="Suzuki T."/>
            <person name="Murakami Y."/>
            <person name="Suwa Y."/>
            <person name="Takami H."/>
        </authorList>
    </citation>
    <scope>NUCLEOTIDE SEQUENCE</scope>
    <source>
        <strain evidence="12">317325-2</strain>
    </source>
</reference>
<dbReference type="PANTHER" id="PTHR30012">
    <property type="entry name" value="GENERAL SECRETION PATHWAY PROTEIN"/>
    <property type="match status" value="1"/>
</dbReference>
<comment type="similarity">
    <text evidence="2 9">Belongs to the GSP F family.</text>
</comment>
<dbReference type="KEGG" id="npy:NPRO_22520"/>
<evidence type="ECO:0000256" key="3">
    <source>
        <dbReference type="ARBA" id="ARBA00022448"/>
    </source>
</evidence>
<dbReference type="AlphaFoldDB" id="A0A809S645"/>
<feature type="transmembrane region" description="Helical" evidence="10">
    <location>
        <begin position="231"/>
        <end position="250"/>
    </location>
</feature>
<dbReference type="PRINTS" id="PR00812">
    <property type="entry name" value="BCTERIALGSPF"/>
</dbReference>
<evidence type="ECO:0000256" key="10">
    <source>
        <dbReference type="SAM" id="Phobius"/>
    </source>
</evidence>
<keyword evidence="6 9" id="KW-0812">Transmembrane</keyword>
<protein>
    <submittedName>
        <fullName evidence="12">Type II secretion system protein F</fullName>
    </submittedName>
</protein>
<dbReference type="GO" id="GO:0005886">
    <property type="term" value="C:plasma membrane"/>
    <property type="evidence" value="ECO:0007669"/>
    <property type="project" value="UniProtKB-SubCell"/>
</dbReference>
<dbReference type="EMBL" id="AP021858">
    <property type="protein sequence ID" value="BBO24657.1"/>
    <property type="molecule type" value="Genomic_DNA"/>
</dbReference>